<name>A0ABV0KJ79_9CYAN</name>
<dbReference type="InterPro" id="IPR012489">
    <property type="entry name" value="NucleaseA_inhib-like"/>
</dbReference>
<organism evidence="1 2">
    <name type="scientific">Stenomitos frigidus AS-A4</name>
    <dbReference type="NCBI Taxonomy" id="2933935"/>
    <lineage>
        <taxon>Bacteria</taxon>
        <taxon>Bacillati</taxon>
        <taxon>Cyanobacteriota</taxon>
        <taxon>Cyanophyceae</taxon>
        <taxon>Leptolyngbyales</taxon>
        <taxon>Leptolyngbyaceae</taxon>
        <taxon>Stenomitos</taxon>
    </lineage>
</organism>
<accession>A0ABV0KJ79</accession>
<evidence type="ECO:0000313" key="2">
    <source>
        <dbReference type="Proteomes" id="UP001476950"/>
    </source>
</evidence>
<comment type="caution">
    <text evidence="1">The sequence shown here is derived from an EMBL/GenBank/DDBJ whole genome shotgun (WGS) entry which is preliminary data.</text>
</comment>
<dbReference type="SUPFAM" id="SSF82602">
    <property type="entry name" value="Nuclease A inhibitor (NuiA)"/>
    <property type="match status" value="1"/>
</dbReference>
<dbReference type="EMBL" id="JAMPLM010000010">
    <property type="protein sequence ID" value="MEP1059321.1"/>
    <property type="molecule type" value="Genomic_DNA"/>
</dbReference>
<dbReference type="Pfam" id="PF07924">
    <property type="entry name" value="NuiA"/>
    <property type="match status" value="1"/>
</dbReference>
<evidence type="ECO:0000313" key="1">
    <source>
        <dbReference type="EMBL" id="MEP1059321.1"/>
    </source>
</evidence>
<protein>
    <submittedName>
        <fullName evidence="1">Nuclease A inhibitor family protein</fullName>
    </submittedName>
</protein>
<proteinExistence type="predicted"/>
<keyword evidence="2" id="KW-1185">Reference proteome</keyword>
<reference evidence="1 2" key="1">
    <citation type="submission" date="2022-04" db="EMBL/GenBank/DDBJ databases">
        <title>Positive selection, recombination, and allopatry shape intraspecific diversity of widespread and dominant cyanobacteria.</title>
        <authorList>
            <person name="Wei J."/>
            <person name="Shu W."/>
            <person name="Hu C."/>
        </authorList>
    </citation>
    <scope>NUCLEOTIDE SEQUENCE [LARGE SCALE GENOMIC DNA]</scope>
    <source>
        <strain evidence="1 2">AS-A4</strain>
    </source>
</reference>
<dbReference type="InterPro" id="IPR036587">
    <property type="entry name" value="NucleaseA_inhib-like_sf"/>
</dbReference>
<dbReference type="Proteomes" id="UP001476950">
    <property type="component" value="Unassembled WGS sequence"/>
</dbReference>
<sequence length="133" mass="14793">MNDAELINTLEEAIAGLQWMSESDYPFTVVYWQDELPILTPEHLLQLTNHPPDTLVETEAVDDFFAIATQAQDWHDAEATAVVKRYQALVETLKQSLDALTVYRLGQINLDLYIIGKTTTGALAGLATQAVET</sequence>
<dbReference type="Gene3D" id="3.40.1460.10">
    <property type="entry name" value="Nuclease A inhibitor-like"/>
    <property type="match status" value="1"/>
</dbReference>
<gene>
    <name evidence="1" type="ORF">NDI38_12810</name>
</gene>